<accession>A0A7C2FF75</accession>
<evidence type="ECO:0000313" key="2">
    <source>
        <dbReference type="EMBL" id="HEF87622.1"/>
    </source>
</evidence>
<protein>
    <submittedName>
        <fullName evidence="2">Uncharacterized protein</fullName>
    </submittedName>
</protein>
<proteinExistence type="predicted"/>
<gene>
    <name evidence="2" type="ORF">ENP55_04925</name>
</gene>
<keyword evidence="1" id="KW-0472">Membrane</keyword>
<reference evidence="2" key="1">
    <citation type="journal article" date="2020" name="mSystems">
        <title>Genome- and Community-Level Interaction Insights into Carbon Utilization and Element Cycling Functions of Hydrothermarchaeota in Hydrothermal Sediment.</title>
        <authorList>
            <person name="Zhou Z."/>
            <person name="Liu Y."/>
            <person name="Xu W."/>
            <person name="Pan J."/>
            <person name="Luo Z.H."/>
            <person name="Li M."/>
        </authorList>
    </citation>
    <scope>NUCLEOTIDE SEQUENCE [LARGE SCALE GENOMIC DNA]</scope>
    <source>
        <strain evidence="2">SpSt-23</strain>
    </source>
</reference>
<dbReference type="EMBL" id="DSJT01000023">
    <property type="protein sequence ID" value="HEF87622.1"/>
    <property type="molecule type" value="Genomic_DNA"/>
</dbReference>
<keyword evidence="1" id="KW-1133">Transmembrane helix</keyword>
<feature type="transmembrane region" description="Helical" evidence="1">
    <location>
        <begin position="12"/>
        <end position="30"/>
    </location>
</feature>
<keyword evidence="1" id="KW-0812">Transmembrane</keyword>
<name>A0A7C2FF75_9CREN</name>
<feature type="transmembrane region" description="Helical" evidence="1">
    <location>
        <begin position="42"/>
        <end position="64"/>
    </location>
</feature>
<evidence type="ECO:0000256" key="1">
    <source>
        <dbReference type="SAM" id="Phobius"/>
    </source>
</evidence>
<sequence length="80" mass="8664">MGSANKRDGPDITFWLIPPFIGILIGLIMFSKFTNTRDLSDGLLSVILVILGVGLLLVVGLIWIGNKINSLEKALAGRKE</sequence>
<dbReference type="AlphaFoldDB" id="A0A7C2FF75"/>
<comment type="caution">
    <text evidence="2">The sequence shown here is derived from an EMBL/GenBank/DDBJ whole genome shotgun (WGS) entry which is preliminary data.</text>
</comment>
<organism evidence="2">
    <name type="scientific">Thermosphaera aggregans</name>
    <dbReference type="NCBI Taxonomy" id="54254"/>
    <lineage>
        <taxon>Archaea</taxon>
        <taxon>Thermoproteota</taxon>
        <taxon>Thermoprotei</taxon>
        <taxon>Desulfurococcales</taxon>
        <taxon>Desulfurococcaceae</taxon>
        <taxon>Thermosphaera</taxon>
    </lineage>
</organism>